<dbReference type="EMBL" id="CAGKOT010000062">
    <property type="protein sequence ID" value="CAB5388795.1"/>
    <property type="molecule type" value="Genomic_DNA"/>
</dbReference>
<protein>
    <submittedName>
        <fullName evidence="3">Uncharacterized protein</fullName>
    </submittedName>
</protein>
<organism evidence="3 8">
    <name type="scientific">Rhizophagus irregularis</name>
    <dbReference type="NCBI Taxonomy" id="588596"/>
    <lineage>
        <taxon>Eukaryota</taxon>
        <taxon>Fungi</taxon>
        <taxon>Fungi incertae sedis</taxon>
        <taxon>Mucoromycota</taxon>
        <taxon>Glomeromycotina</taxon>
        <taxon>Glomeromycetes</taxon>
        <taxon>Glomerales</taxon>
        <taxon>Glomeraceae</taxon>
        <taxon>Rhizophagus</taxon>
    </lineage>
</organism>
<reference evidence="8 9" key="1">
    <citation type="submission" date="2016-04" db="EMBL/GenBank/DDBJ databases">
        <title>Genome analyses suggest a sexual origin of heterokaryosis in a supposedly ancient asexual fungus.</title>
        <authorList>
            <person name="Ropars J."/>
            <person name="Sedzielewska K."/>
            <person name="Noel J."/>
            <person name="Charron P."/>
            <person name="Farinelli L."/>
            <person name="Marton T."/>
            <person name="Kruger M."/>
            <person name="Pelin A."/>
            <person name="Brachmann A."/>
            <person name="Corradi N."/>
        </authorList>
    </citation>
    <scope>NUCLEOTIDE SEQUENCE [LARGE SCALE GENOMIC DNA]</scope>
    <source>
        <strain evidence="6 10">A4</strain>
        <strain evidence="3 8">A5</strain>
        <strain evidence="5 9">C2</strain>
    </source>
</reference>
<reference evidence="4 7" key="4">
    <citation type="submission" date="2017-10" db="EMBL/GenBank/DDBJ databases">
        <title>Genome analyses suggest a sexual origin of heterokaryosis in a supposedly ancient asexual fungus.</title>
        <authorList>
            <person name="Corradi N."/>
            <person name="Sedzielewska K."/>
            <person name="Noel J."/>
            <person name="Charron P."/>
            <person name="Farinelli L."/>
            <person name="Marton T."/>
            <person name="Kruger M."/>
            <person name="Pelin A."/>
            <person name="Brachmann A."/>
            <person name="Corradi N."/>
        </authorList>
    </citation>
    <scope>NUCLEOTIDE SEQUENCE [LARGE SCALE GENOMIC DNA]</scope>
    <source>
        <strain evidence="4 7">A1</strain>
    </source>
</reference>
<dbReference type="EMBL" id="LLXJ01000607">
    <property type="protein sequence ID" value="PKC07756.1"/>
    <property type="molecule type" value="Genomic_DNA"/>
</dbReference>
<feature type="transmembrane region" description="Helical" evidence="1">
    <location>
        <begin position="21"/>
        <end position="41"/>
    </location>
</feature>
<dbReference type="EMBL" id="LLXI01000530">
    <property type="protein sequence ID" value="PKY47265.1"/>
    <property type="molecule type" value="Genomic_DNA"/>
</dbReference>
<keyword evidence="1" id="KW-0472">Membrane</keyword>
<dbReference type="Proteomes" id="UP000232688">
    <property type="component" value="Unassembled WGS sequence"/>
</dbReference>
<keyword evidence="1" id="KW-1133">Transmembrane helix</keyword>
<evidence type="ECO:0000313" key="3">
    <source>
        <dbReference type="EMBL" id="PKC07756.1"/>
    </source>
</evidence>
<evidence type="ECO:0000313" key="5">
    <source>
        <dbReference type="EMBL" id="PKK69072.1"/>
    </source>
</evidence>
<reference evidence="7 9" key="3">
    <citation type="submission" date="2017-10" db="EMBL/GenBank/DDBJ databases">
        <title>Extensive intraspecific genome diversity in a model arbuscular mycorrhizal fungus.</title>
        <authorList>
            <person name="Chen E.C.H."/>
            <person name="Morin E."/>
            <person name="Baudet D."/>
            <person name="Noel J."/>
            <person name="Ndikumana S."/>
            <person name="Charron P."/>
            <person name="St-Onge C."/>
            <person name="Giorgi J."/>
            <person name="Grigoriev I.V."/>
            <person name="Roux C."/>
            <person name="Martin F.M."/>
            <person name="Corradi N."/>
        </authorList>
    </citation>
    <scope>NUCLEOTIDE SEQUENCE [LARGE SCALE GENOMIC DNA]</scope>
    <source>
        <strain evidence="4 7">A1</strain>
        <strain evidence="5 9">C2</strain>
    </source>
</reference>
<sequence length="73" mass="7900">MLSTLKNISLKSIGKSIFSKTAGTIVGCTFVAGVGAGSVYINYKMTKDQTDSINEKLKLIDGRLTAIEKRPNY</sequence>
<evidence type="ECO:0000313" key="8">
    <source>
        <dbReference type="Proteomes" id="UP000232722"/>
    </source>
</evidence>
<dbReference type="Proteomes" id="UP000233469">
    <property type="component" value="Unassembled WGS sequence"/>
</dbReference>
<gene>
    <name evidence="2" type="ORF">CHRIB12_LOCUS20770</name>
    <name evidence="4" type="ORF">RhiirA1_422062</name>
    <name evidence="6" type="ORF">RhiirA4_403262</name>
    <name evidence="3" type="ORF">RhiirA5_500446</name>
    <name evidence="5" type="ORF">RhiirC2_850983</name>
</gene>
<evidence type="ECO:0000313" key="7">
    <source>
        <dbReference type="Proteomes" id="UP000232688"/>
    </source>
</evidence>
<accession>A0A2I1ELQ6</accession>
<reference evidence="2" key="5">
    <citation type="submission" date="2020-05" db="EMBL/GenBank/DDBJ databases">
        <authorList>
            <person name="Rincon C."/>
            <person name="Sanders R I."/>
            <person name="Robbins C."/>
            <person name="Chaturvedi A."/>
        </authorList>
    </citation>
    <scope>NUCLEOTIDE SEQUENCE</scope>
    <source>
        <strain evidence="2">CHB12</strain>
    </source>
</reference>
<evidence type="ECO:0000313" key="10">
    <source>
        <dbReference type="Proteomes" id="UP000234323"/>
    </source>
</evidence>
<name>A0A2I1ELQ6_9GLOM</name>
<reference evidence="3 8" key="2">
    <citation type="submission" date="2017-09" db="EMBL/GenBank/DDBJ databases">
        <title>Extensive intraspecific genome diversity in a model arbuscular mycorrhizal fungus.</title>
        <authorList>
            <person name="Chen E.C."/>
            <person name="Morin E."/>
            <person name="Beaudet D."/>
            <person name="Noel J."/>
            <person name="Ndikumana S."/>
            <person name="Charron P."/>
            <person name="St-Onge C."/>
            <person name="Giorgi J."/>
            <person name="Grigoriev I.V."/>
            <person name="Roux C."/>
            <person name="Martin F.M."/>
            <person name="Corradi N."/>
        </authorList>
    </citation>
    <scope>NUCLEOTIDE SEQUENCE [LARGE SCALE GENOMIC DNA]</scope>
    <source>
        <strain evidence="3 8">A5</strain>
    </source>
</reference>
<dbReference type="VEuPathDB" id="FungiDB:RhiirFUN_004937"/>
<proteinExistence type="predicted"/>
<dbReference type="Proteomes" id="UP000232722">
    <property type="component" value="Unassembled WGS sequence"/>
</dbReference>
<dbReference type="EMBL" id="LLXL01000770">
    <property type="protein sequence ID" value="PKK69072.1"/>
    <property type="molecule type" value="Genomic_DNA"/>
</dbReference>
<dbReference type="EMBL" id="LLXH01000675">
    <property type="protein sequence ID" value="PKC64040.1"/>
    <property type="molecule type" value="Genomic_DNA"/>
</dbReference>
<evidence type="ECO:0000313" key="6">
    <source>
        <dbReference type="EMBL" id="PKY47265.1"/>
    </source>
</evidence>
<keyword evidence="1" id="KW-0812">Transmembrane</keyword>
<dbReference type="VEuPathDB" id="FungiDB:FUN_005267"/>
<evidence type="ECO:0000256" key="1">
    <source>
        <dbReference type="SAM" id="Phobius"/>
    </source>
</evidence>
<dbReference type="AlphaFoldDB" id="A0A2I1ELQ6"/>
<dbReference type="OrthoDB" id="2317846at2759"/>
<keyword evidence="10" id="KW-1185">Reference proteome</keyword>
<dbReference type="Proteomes" id="UP000684084">
    <property type="component" value="Unassembled WGS sequence"/>
</dbReference>
<dbReference type="VEuPathDB" id="FungiDB:RhiirA1_422062"/>
<evidence type="ECO:0000313" key="4">
    <source>
        <dbReference type="EMBL" id="PKC64040.1"/>
    </source>
</evidence>
<evidence type="ECO:0000313" key="2">
    <source>
        <dbReference type="EMBL" id="CAB5388795.1"/>
    </source>
</evidence>
<comment type="caution">
    <text evidence="3">The sequence shown here is derived from an EMBL/GenBank/DDBJ whole genome shotgun (WGS) entry which is preliminary data.</text>
</comment>
<evidence type="ECO:0000313" key="9">
    <source>
        <dbReference type="Proteomes" id="UP000233469"/>
    </source>
</evidence>
<dbReference type="Proteomes" id="UP000234323">
    <property type="component" value="Unassembled WGS sequence"/>
</dbReference>